<evidence type="ECO:0000256" key="3">
    <source>
        <dbReference type="ARBA" id="ARBA00022737"/>
    </source>
</evidence>
<dbReference type="SUPFAM" id="SSF57667">
    <property type="entry name" value="beta-beta-alpha zinc fingers"/>
    <property type="match status" value="1"/>
</dbReference>
<dbReference type="PANTHER" id="PTHR40626:SF10">
    <property type="entry name" value="C2H2-TYPE DOMAIN-CONTAINING PROTEIN"/>
    <property type="match status" value="1"/>
</dbReference>
<gene>
    <name evidence="10" type="ORF">F5X68DRAFT_172714</name>
</gene>
<dbReference type="GO" id="GO:0000785">
    <property type="term" value="C:chromatin"/>
    <property type="evidence" value="ECO:0007669"/>
    <property type="project" value="TreeGrafter"/>
</dbReference>
<evidence type="ECO:0000256" key="8">
    <source>
        <dbReference type="SAM" id="MobiDB-lite"/>
    </source>
</evidence>
<name>A0A9P8V8R3_9PEZI</name>
<comment type="subcellular location">
    <subcellularLocation>
        <location evidence="1">Nucleus</location>
    </subcellularLocation>
</comment>
<dbReference type="AlphaFoldDB" id="A0A9P8V8R3"/>
<keyword evidence="4 7" id="KW-0863">Zinc-finger</keyword>
<accession>A0A9P8V8R3</accession>
<keyword evidence="11" id="KW-1185">Reference proteome</keyword>
<dbReference type="Proteomes" id="UP000770015">
    <property type="component" value="Unassembled WGS sequence"/>
</dbReference>
<feature type="compositionally biased region" description="Low complexity" evidence="8">
    <location>
        <begin position="139"/>
        <end position="157"/>
    </location>
</feature>
<evidence type="ECO:0000259" key="9">
    <source>
        <dbReference type="PROSITE" id="PS50157"/>
    </source>
</evidence>
<feature type="compositionally biased region" description="Basic and acidic residues" evidence="8">
    <location>
        <begin position="223"/>
        <end position="244"/>
    </location>
</feature>
<feature type="region of interest" description="Disordered" evidence="8">
    <location>
        <begin position="1"/>
        <end position="35"/>
    </location>
</feature>
<keyword evidence="6" id="KW-0539">Nucleus</keyword>
<protein>
    <submittedName>
        <fullName evidence="10">Fungal-specific transcription factor domain-containing protein</fullName>
    </submittedName>
</protein>
<dbReference type="SMART" id="SM00355">
    <property type="entry name" value="ZnF_C2H2"/>
    <property type="match status" value="2"/>
</dbReference>
<reference evidence="10" key="1">
    <citation type="journal article" date="2021" name="Nat. Commun.">
        <title>Genetic determinants of endophytism in the Arabidopsis root mycobiome.</title>
        <authorList>
            <person name="Mesny F."/>
            <person name="Miyauchi S."/>
            <person name="Thiergart T."/>
            <person name="Pickel B."/>
            <person name="Atanasova L."/>
            <person name="Karlsson M."/>
            <person name="Huettel B."/>
            <person name="Barry K.W."/>
            <person name="Haridas S."/>
            <person name="Chen C."/>
            <person name="Bauer D."/>
            <person name="Andreopoulos W."/>
            <person name="Pangilinan J."/>
            <person name="LaButti K."/>
            <person name="Riley R."/>
            <person name="Lipzen A."/>
            <person name="Clum A."/>
            <person name="Drula E."/>
            <person name="Henrissat B."/>
            <person name="Kohler A."/>
            <person name="Grigoriev I.V."/>
            <person name="Martin F.M."/>
            <person name="Hacquard S."/>
        </authorList>
    </citation>
    <scope>NUCLEOTIDE SEQUENCE</scope>
    <source>
        <strain evidence="10">MPI-SDFR-AT-0117</strain>
    </source>
</reference>
<keyword evidence="5" id="KW-0862">Zinc</keyword>
<dbReference type="PANTHER" id="PTHR40626">
    <property type="entry name" value="MIP31509P"/>
    <property type="match status" value="1"/>
</dbReference>
<dbReference type="EMBL" id="JAGSXJ010000019">
    <property type="protein sequence ID" value="KAH6681188.1"/>
    <property type="molecule type" value="Genomic_DNA"/>
</dbReference>
<dbReference type="FunFam" id="3.30.160.60:FF:002343">
    <property type="entry name" value="Zinc finger protein 33A"/>
    <property type="match status" value="1"/>
</dbReference>
<evidence type="ECO:0000256" key="5">
    <source>
        <dbReference type="ARBA" id="ARBA00022833"/>
    </source>
</evidence>
<dbReference type="GO" id="GO:0005634">
    <property type="term" value="C:nucleus"/>
    <property type="evidence" value="ECO:0007669"/>
    <property type="project" value="UniProtKB-SubCell"/>
</dbReference>
<keyword evidence="2" id="KW-0479">Metal-binding</keyword>
<dbReference type="OrthoDB" id="654211at2759"/>
<feature type="region of interest" description="Disordered" evidence="8">
    <location>
        <begin position="139"/>
        <end position="167"/>
    </location>
</feature>
<comment type="caution">
    <text evidence="10">The sequence shown here is derived from an EMBL/GenBank/DDBJ whole genome shotgun (WGS) entry which is preliminary data.</text>
</comment>
<evidence type="ECO:0000256" key="4">
    <source>
        <dbReference type="ARBA" id="ARBA00022771"/>
    </source>
</evidence>
<proteinExistence type="predicted"/>
<dbReference type="InterPro" id="IPR007219">
    <property type="entry name" value="XnlR_reg_dom"/>
</dbReference>
<feature type="region of interest" description="Disordered" evidence="8">
    <location>
        <begin position="213"/>
        <end position="284"/>
    </location>
</feature>
<sequence length="840" mass="94683">MSSHMTMHHQDQAPPLKRPGRRRRELGSESKTCSHCGRSFKRTEHLERHLRTHTKEKPFICRCGAAFTRRDLLTRHQRIALHDDGAADSPTPTEVGPESTTPSAHSLNQQSGVAETPGLSSLAPDHASIHDITLGQWGHQVQPAHQVHQQVQHQPAPGMYGPSHLEPEQYQEPILPNQFFDSSGLGVGFDAHFREFANFLDGVGLPAEWSPYFNGPDDNLDPGLRDDEAEDGRSPEEGDSEPKSTGRAGTPFSSWLPSAPSRNRVPQHLPESSPRALDPDVQPYRVTDEQRTRLVASIETFRDLLDINFKFPSRHALTRHVTSFFEGFHSHMPFIHVPTWRISEHSPELVLAISAIGSQYCFEHRNSERLFYAGKTILLERLRHRCDRFGPKTRSYLGLPHQRPVSQGLAVSRDWGSWDTIETVRALVLLMGYATWEPKVSLLQEAFTLQGLLAQVLRDIGLSETNEEADVPFDQHIPPQAAWQSWVDRESTRRAKLIAFSFLHTHSLAYNVYPVLRSNEVNLRLPCSTREWKAQTPQLWLDARRDTPKEQLYFQDALSMLLKKADGGSSALDPLPTPLANYLLLHGLLQRIYIVRDLSLPVMDPSAALPAEEVDKLESGLRSWTSGWQQAPESSLDPNNESGPIPFTSSSLLGLAYARIYLHLGPYRQLETRDPISIAKAISASPNVDRSDGVISALLYSIHMLSIPVRLGVDRVARSQAFFWSVRHSLAGLECAVLLSKWLFSLARSVGAVPLTDSEDRIVHWVWCIVDEAYAVVDFEEEFDDDAVTTVERQPAKLGLAVLMIWAYFFKSNTQWPFINILGRGLQEYREILLRGDLPR</sequence>
<dbReference type="Pfam" id="PF04082">
    <property type="entry name" value="Fungal_trans"/>
    <property type="match status" value="1"/>
</dbReference>
<dbReference type="InterPro" id="IPR013087">
    <property type="entry name" value="Znf_C2H2_type"/>
</dbReference>
<evidence type="ECO:0000256" key="1">
    <source>
        <dbReference type="ARBA" id="ARBA00004123"/>
    </source>
</evidence>
<feature type="region of interest" description="Disordered" evidence="8">
    <location>
        <begin position="81"/>
        <end position="125"/>
    </location>
</feature>
<dbReference type="GO" id="GO:0000978">
    <property type="term" value="F:RNA polymerase II cis-regulatory region sequence-specific DNA binding"/>
    <property type="evidence" value="ECO:0007669"/>
    <property type="project" value="InterPro"/>
</dbReference>
<dbReference type="GO" id="GO:0008270">
    <property type="term" value="F:zinc ion binding"/>
    <property type="evidence" value="ECO:0007669"/>
    <property type="project" value="UniProtKB-KW"/>
</dbReference>
<dbReference type="GO" id="GO:0000981">
    <property type="term" value="F:DNA-binding transcription factor activity, RNA polymerase II-specific"/>
    <property type="evidence" value="ECO:0007669"/>
    <property type="project" value="InterPro"/>
</dbReference>
<evidence type="ECO:0000256" key="2">
    <source>
        <dbReference type="ARBA" id="ARBA00022723"/>
    </source>
</evidence>
<evidence type="ECO:0000256" key="7">
    <source>
        <dbReference type="PROSITE-ProRule" id="PRU00042"/>
    </source>
</evidence>
<dbReference type="PROSITE" id="PS00028">
    <property type="entry name" value="ZINC_FINGER_C2H2_1"/>
    <property type="match status" value="1"/>
</dbReference>
<feature type="domain" description="C2H2-type" evidence="9">
    <location>
        <begin position="59"/>
        <end position="87"/>
    </location>
</feature>
<feature type="compositionally biased region" description="Polar residues" evidence="8">
    <location>
        <begin position="98"/>
        <end position="113"/>
    </location>
</feature>
<dbReference type="CDD" id="cd12148">
    <property type="entry name" value="fungal_TF_MHR"/>
    <property type="match status" value="1"/>
</dbReference>
<keyword evidence="3" id="KW-0677">Repeat</keyword>
<evidence type="ECO:0000256" key="6">
    <source>
        <dbReference type="ARBA" id="ARBA00023242"/>
    </source>
</evidence>
<evidence type="ECO:0000313" key="10">
    <source>
        <dbReference type="EMBL" id="KAH6681188.1"/>
    </source>
</evidence>
<organism evidence="10 11">
    <name type="scientific">Plectosphaerella plurivora</name>
    <dbReference type="NCBI Taxonomy" id="936078"/>
    <lineage>
        <taxon>Eukaryota</taxon>
        <taxon>Fungi</taxon>
        <taxon>Dikarya</taxon>
        <taxon>Ascomycota</taxon>
        <taxon>Pezizomycotina</taxon>
        <taxon>Sordariomycetes</taxon>
        <taxon>Hypocreomycetidae</taxon>
        <taxon>Glomerellales</taxon>
        <taxon>Plectosphaerellaceae</taxon>
        <taxon>Plectosphaerella</taxon>
    </lineage>
</organism>
<dbReference type="Gene3D" id="3.30.160.60">
    <property type="entry name" value="Classic Zinc Finger"/>
    <property type="match status" value="2"/>
</dbReference>
<dbReference type="InterPro" id="IPR051059">
    <property type="entry name" value="VerF-like"/>
</dbReference>
<feature type="domain" description="C2H2-type" evidence="9">
    <location>
        <begin position="31"/>
        <end position="58"/>
    </location>
</feature>
<evidence type="ECO:0000313" key="11">
    <source>
        <dbReference type="Proteomes" id="UP000770015"/>
    </source>
</evidence>
<dbReference type="GO" id="GO:0006351">
    <property type="term" value="P:DNA-templated transcription"/>
    <property type="evidence" value="ECO:0007669"/>
    <property type="project" value="InterPro"/>
</dbReference>
<dbReference type="InterPro" id="IPR036236">
    <property type="entry name" value="Znf_C2H2_sf"/>
</dbReference>
<dbReference type="PROSITE" id="PS50157">
    <property type="entry name" value="ZINC_FINGER_C2H2_2"/>
    <property type="match status" value="2"/>
</dbReference>